<evidence type="ECO:0000256" key="2">
    <source>
        <dbReference type="ARBA" id="ARBA00022692"/>
    </source>
</evidence>
<name>A0A0W4ZG00_PNEC8</name>
<keyword evidence="5 6" id="KW-0472">Membrane</keyword>
<dbReference type="OrthoDB" id="6604018at2759"/>
<dbReference type="Pfam" id="PF04588">
    <property type="entry name" value="HIG_1_N"/>
    <property type="match status" value="1"/>
</dbReference>
<dbReference type="RefSeq" id="XP_018225350.1">
    <property type="nucleotide sequence ID" value="XM_018370840.1"/>
</dbReference>
<keyword evidence="9" id="KW-1185">Reference proteome</keyword>
<protein>
    <recommendedName>
        <fullName evidence="7">HIG1 domain-containing protein</fullName>
    </recommendedName>
</protein>
<dbReference type="PROSITE" id="PS51503">
    <property type="entry name" value="HIG1"/>
    <property type="match status" value="1"/>
</dbReference>
<proteinExistence type="predicted"/>
<dbReference type="Gene3D" id="6.10.140.1320">
    <property type="match status" value="1"/>
</dbReference>
<dbReference type="VEuPathDB" id="FungiDB:T552_02290"/>
<keyword evidence="3 6" id="KW-1133">Transmembrane helix</keyword>
<keyword evidence="2 6" id="KW-0812">Transmembrane</keyword>
<dbReference type="PANTHER" id="PTHR12297:SF3">
    <property type="entry name" value="HIG1 DOMAIN FAMILY MEMBER 1A"/>
    <property type="match status" value="1"/>
</dbReference>
<dbReference type="AlphaFoldDB" id="A0A0W4ZG00"/>
<keyword evidence="4" id="KW-0496">Mitochondrion</keyword>
<dbReference type="EMBL" id="LFVZ01000010">
    <property type="protein sequence ID" value="KTW27308.1"/>
    <property type="molecule type" value="Genomic_DNA"/>
</dbReference>
<feature type="transmembrane region" description="Helical" evidence="6">
    <location>
        <begin position="43"/>
        <end position="62"/>
    </location>
</feature>
<evidence type="ECO:0000256" key="1">
    <source>
        <dbReference type="ARBA" id="ARBA00004325"/>
    </source>
</evidence>
<gene>
    <name evidence="8" type="ORF">T552_02290</name>
</gene>
<dbReference type="PANTHER" id="PTHR12297">
    <property type="entry name" value="HYPOXIA-INDUCBILE GENE 1 HIG1 -RELATED"/>
    <property type="match status" value="1"/>
</dbReference>
<evidence type="ECO:0000313" key="8">
    <source>
        <dbReference type="EMBL" id="KTW27308.1"/>
    </source>
</evidence>
<feature type="transmembrane region" description="Helical" evidence="6">
    <location>
        <begin position="12"/>
        <end position="31"/>
    </location>
</feature>
<dbReference type="InterPro" id="IPR050355">
    <property type="entry name" value="RCF1"/>
</dbReference>
<evidence type="ECO:0000256" key="5">
    <source>
        <dbReference type="ARBA" id="ARBA00023136"/>
    </source>
</evidence>
<dbReference type="GO" id="GO:0097250">
    <property type="term" value="P:mitochondrial respirasome assembly"/>
    <property type="evidence" value="ECO:0007669"/>
    <property type="project" value="TreeGrafter"/>
</dbReference>
<dbReference type="InterPro" id="IPR007667">
    <property type="entry name" value="Hypoxia_induced_domain"/>
</dbReference>
<dbReference type="GeneID" id="28937043"/>
<comment type="caution">
    <text evidence="8">The sequence shown here is derived from an EMBL/GenBank/DDBJ whole genome shotgun (WGS) entry which is preliminary data.</text>
</comment>
<accession>A0A0W4ZG00</accession>
<evidence type="ECO:0000256" key="3">
    <source>
        <dbReference type="ARBA" id="ARBA00022989"/>
    </source>
</evidence>
<sequence>MSAKFKNDLLVPIGMTATSLALIGAAAAIYRDNKRLANRMFRFRVYAQGFTLISIIAGSLYYRYSDSS</sequence>
<dbReference type="GO" id="GO:0031966">
    <property type="term" value="C:mitochondrial membrane"/>
    <property type="evidence" value="ECO:0007669"/>
    <property type="project" value="UniProtKB-SubCell"/>
</dbReference>
<dbReference type="Proteomes" id="UP000054454">
    <property type="component" value="Unassembled WGS sequence"/>
</dbReference>
<feature type="domain" description="HIG1" evidence="7">
    <location>
        <begin position="1"/>
        <end position="68"/>
    </location>
</feature>
<evidence type="ECO:0000313" key="9">
    <source>
        <dbReference type="Proteomes" id="UP000054454"/>
    </source>
</evidence>
<comment type="subcellular location">
    <subcellularLocation>
        <location evidence="1">Mitochondrion membrane</location>
    </subcellularLocation>
</comment>
<evidence type="ECO:0000256" key="4">
    <source>
        <dbReference type="ARBA" id="ARBA00023128"/>
    </source>
</evidence>
<organism evidence="8 9">
    <name type="scientific">Pneumocystis carinii (strain B80)</name>
    <name type="common">Rat pneumocystis pneumonia agent</name>
    <name type="synonym">Pneumocystis carinii f. sp. carinii</name>
    <dbReference type="NCBI Taxonomy" id="1408658"/>
    <lineage>
        <taxon>Eukaryota</taxon>
        <taxon>Fungi</taxon>
        <taxon>Dikarya</taxon>
        <taxon>Ascomycota</taxon>
        <taxon>Taphrinomycotina</taxon>
        <taxon>Pneumocystomycetes</taxon>
        <taxon>Pneumocystaceae</taxon>
        <taxon>Pneumocystis</taxon>
    </lineage>
</organism>
<reference evidence="9" key="1">
    <citation type="journal article" date="2016" name="Nat. Commun.">
        <title>Genome analysis of three Pneumocystis species reveals adaptation mechanisms to life exclusively in mammalian hosts.</title>
        <authorList>
            <person name="Ma L."/>
            <person name="Chen Z."/>
            <person name="Huang D.W."/>
            <person name="Kutty G."/>
            <person name="Ishihara M."/>
            <person name="Wang H."/>
            <person name="Abouelleil A."/>
            <person name="Bishop L."/>
            <person name="Davey E."/>
            <person name="Deng R."/>
            <person name="Deng X."/>
            <person name="Fan L."/>
            <person name="Fantoni G."/>
            <person name="Fitzgerald M."/>
            <person name="Gogineni E."/>
            <person name="Goldberg J.M."/>
            <person name="Handley G."/>
            <person name="Hu X."/>
            <person name="Huber C."/>
            <person name="Jiao X."/>
            <person name="Jones K."/>
            <person name="Levin J.Z."/>
            <person name="Liu Y."/>
            <person name="Macdonald P."/>
            <person name="Melnikov A."/>
            <person name="Raley C."/>
            <person name="Sassi M."/>
            <person name="Sherman B.T."/>
            <person name="Song X."/>
            <person name="Sykes S."/>
            <person name="Tran B."/>
            <person name="Walsh L."/>
            <person name="Xia Y."/>
            <person name="Yang J."/>
            <person name="Young S."/>
            <person name="Zeng Q."/>
            <person name="Zheng X."/>
            <person name="Stephens R."/>
            <person name="Nusbaum C."/>
            <person name="Birren B.W."/>
            <person name="Azadi P."/>
            <person name="Lempicki R.A."/>
            <person name="Cuomo C.A."/>
            <person name="Kovacs J.A."/>
        </authorList>
    </citation>
    <scope>NUCLEOTIDE SEQUENCE [LARGE SCALE GENOMIC DNA]</scope>
    <source>
        <strain evidence="9">B80</strain>
    </source>
</reference>
<evidence type="ECO:0000256" key="6">
    <source>
        <dbReference type="SAM" id="Phobius"/>
    </source>
</evidence>
<evidence type="ECO:0000259" key="7">
    <source>
        <dbReference type="PROSITE" id="PS51503"/>
    </source>
</evidence>